<dbReference type="HGNC" id="HGNC:39">
    <property type="gene designation" value="ABCA9"/>
</dbReference>
<organism evidence="2 3">
    <name type="scientific">Homo sapiens</name>
    <name type="common">Human</name>
    <dbReference type="NCBI Taxonomy" id="9606"/>
    <lineage>
        <taxon>Eukaryota</taxon>
        <taxon>Metazoa</taxon>
        <taxon>Chordata</taxon>
        <taxon>Craniata</taxon>
        <taxon>Vertebrata</taxon>
        <taxon>Euteleostomi</taxon>
        <taxon>Mammalia</taxon>
        <taxon>Eutheria</taxon>
        <taxon>Euarchontoglires</taxon>
        <taxon>Primates</taxon>
        <taxon>Haplorrhini</taxon>
        <taxon>Catarrhini</taxon>
        <taxon>Hominidae</taxon>
        <taxon>Homo</taxon>
    </lineage>
</organism>
<dbReference type="OpenTargets" id="ENSG00000154258"/>
<feature type="non-terminal residue" evidence="2">
    <location>
        <position position="89"/>
    </location>
</feature>
<dbReference type="Bgee" id="ENSG00000154258">
    <property type="expression patterns" value="Expressed in mucosa of stomach and 160 other cell types or tissues"/>
</dbReference>
<accession>K7EJJ0</accession>
<evidence type="ECO:0000256" key="1">
    <source>
        <dbReference type="SAM" id="Phobius"/>
    </source>
</evidence>
<protein>
    <submittedName>
        <fullName evidence="2">ATP binding cassette subfamily A member 9</fullName>
    </submittedName>
</protein>
<reference evidence="2 3" key="2">
    <citation type="journal article" date="2004" name="Nature">
        <title>Finishing the euchromatic sequence of the human genome.</title>
        <authorList>
            <consortium name="International Human Genome Sequencing Consortium"/>
        </authorList>
    </citation>
    <scope>NUCLEOTIDE SEQUENCE [LARGE SCALE GENOMIC DNA]</scope>
</reference>
<reference evidence="2" key="5">
    <citation type="submission" date="2025-09" db="UniProtKB">
        <authorList>
            <consortium name="Ensembl"/>
        </authorList>
    </citation>
    <scope>IDENTIFICATION</scope>
</reference>
<dbReference type="EMBL" id="AC005922">
    <property type="status" value="NOT_ANNOTATED_CDS"/>
    <property type="molecule type" value="Genomic_DNA"/>
</dbReference>
<dbReference type="GeneTree" id="ENSGT00940000162444"/>
<dbReference type="Ensembl" id="ENST00000585714.1">
    <property type="protein sequence ID" value="ENSP00000465191.1"/>
    <property type="gene ID" value="ENSG00000154258.17"/>
</dbReference>
<dbReference type="AlphaFoldDB" id="K7EJJ0"/>
<keyword evidence="1" id="KW-0812">Transmembrane</keyword>
<dbReference type="Antibodypedia" id="31822">
    <property type="antibodies" value="170 antibodies from 30 providers"/>
</dbReference>
<dbReference type="OrthoDB" id="8061355at2759"/>
<name>K7EJJ0_HUMAN</name>
<reference evidence="2 3" key="1">
    <citation type="journal article" date="2001" name="Nature">
        <title>Initial sequencing and analysis of the human genome.</title>
        <authorList>
            <consortium name="International Human Genome Sequencing Consortium"/>
            <person name="Lander E.S."/>
            <person name="Linton L.M."/>
            <person name="Birren B."/>
            <person name="Nusbaum C."/>
            <person name="Zody M.C."/>
            <person name="Baldwin J."/>
            <person name="Devon K."/>
            <person name="Dewar K."/>
            <person name="Doyle M."/>
            <person name="FitzHugh W."/>
            <person name="Funke R."/>
            <person name="Gage D."/>
            <person name="Harris K."/>
            <person name="Heaford A."/>
            <person name="Howland J."/>
            <person name="Kann L."/>
            <person name="Lehoczky J."/>
            <person name="LeVine R."/>
            <person name="McEwan P."/>
            <person name="McKernan K."/>
            <person name="Meldrim J."/>
            <person name="Mesirov J.P."/>
            <person name="Miranda C."/>
            <person name="Morris W."/>
            <person name="Naylor J."/>
            <person name="Raymond C."/>
            <person name="Rosetti M."/>
            <person name="Santos R."/>
            <person name="Sheridan A."/>
            <person name="Sougnez C."/>
            <person name="Stange-Thomann N."/>
            <person name="Stojanovic N."/>
            <person name="Subramanian A."/>
            <person name="Wyman D."/>
            <person name="Rogers J."/>
            <person name="Sulston J."/>
            <person name="Ainscough R."/>
            <person name="Beck S."/>
            <person name="Bentley D."/>
            <person name="Burton J."/>
            <person name="Clee C."/>
            <person name="Carter N."/>
            <person name="Coulson A."/>
            <person name="Deadman R."/>
            <person name="Deloukas P."/>
            <person name="Dunham A."/>
            <person name="Dunham I."/>
            <person name="Durbin R."/>
            <person name="French L."/>
            <person name="Grafham D."/>
            <person name="Gregory S."/>
            <person name="Hubbard T."/>
            <person name="Humphray S."/>
            <person name="Hunt A."/>
            <person name="Jones M."/>
            <person name="Lloyd C."/>
            <person name="McMurray A."/>
            <person name="Matthews L."/>
            <person name="Mercer S."/>
            <person name="Milne S."/>
            <person name="Mullikin J.C."/>
            <person name="Mungall A."/>
            <person name="Plumb R."/>
            <person name="Ross M."/>
            <person name="Shownkeen R."/>
            <person name="Sims S."/>
            <person name="Waterston R.H."/>
            <person name="Wilson R.K."/>
            <person name="Hillier L.W."/>
            <person name="McPherson J.D."/>
            <person name="Marra M.A."/>
            <person name="Mardis E.R."/>
            <person name="Fulton L.A."/>
            <person name="Chinwalla A.T."/>
            <person name="Pepin K.H."/>
            <person name="Gish W.R."/>
            <person name="Chissoe S.L."/>
            <person name="Wendl M.C."/>
            <person name="Delehaunty K.D."/>
            <person name="Miner T.L."/>
            <person name="Delehaunty A."/>
            <person name="Kramer J.B."/>
            <person name="Cook L.L."/>
            <person name="Fulton R.S."/>
            <person name="Johnson D.L."/>
            <person name="Minx P.J."/>
            <person name="Clifton S.W."/>
            <person name="Hawkins T."/>
            <person name="Branscomb E."/>
            <person name="Predki P."/>
            <person name="Richardson P."/>
            <person name="Wenning S."/>
            <person name="Slezak T."/>
            <person name="Doggett N."/>
            <person name="Cheng J.F."/>
            <person name="Olsen A."/>
            <person name="Lucas S."/>
            <person name="Elkin C."/>
            <person name="Uberbacher E."/>
            <person name="Frazier M."/>
            <person name="Gibbs R.A."/>
            <person name="Muzny D.M."/>
            <person name="Scherer S.E."/>
            <person name="Bouck J.B."/>
            <person name="Sodergren E.J."/>
            <person name="Worley K.C."/>
            <person name="Rives C.M."/>
            <person name="Gorrell J.H."/>
            <person name="Metzker M.L."/>
            <person name="Naylor S.L."/>
            <person name="Kucherlapati R.S."/>
            <person name="Nelson D.L."/>
            <person name="Weinstock G.M."/>
            <person name="Sakaki Y."/>
            <person name="Fujiyama A."/>
            <person name="Hattori M."/>
            <person name="Yada T."/>
            <person name="Toyoda A."/>
            <person name="Itoh T."/>
            <person name="Kawagoe C."/>
            <person name="Watanabe H."/>
            <person name="Totoki Y."/>
            <person name="Taylor T."/>
            <person name="Weissenbach J."/>
            <person name="Heilig R."/>
            <person name="Saurin W."/>
            <person name="Artiguenave F."/>
            <person name="Brottier P."/>
            <person name="Bruls T."/>
            <person name="Pelletier E."/>
            <person name="Robert C."/>
            <person name="Wincker P."/>
            <person name="Smith D.R."/>
            <person name="Doucette-Stamm L."/>
            <person name="Rubenfield M."/>
            <person name="Weinstock K."/>
            <person name="Lee H.M."/>
            <person name="Dubois J."/>
            <person name="Rosenthal A."/>
            <person name="Platzer M."/>
            <person name="Nyakatura G."/>
            <person name="Taudien S."/>
            <person name="Rump A."/>
            <person name="Yang H."/>
            <person name="Yu J."/>
            <person name="Wang J."/>
            <person name="Huang G."/>
            <person name="Gu J."/>
            <person name="Hood L."/>
            <person name="Rowen L."/>
            <person name="Madan A."/>
            <person name="Qin S."/>
            <person name="Davis R.W."/>
            <person name="Federspiel N.A."/>
            <person name="Abola A.P."/>
            <person name="Proctor M.J."/>
            <person name="Myers R.M."/>
            <person name="Schmutz J."/>
            <person name="Dickson M."/>
            <person name="Grimwood J."/>
            <person name="Cox D.R."/>
            <person name="Olson M.V."/>
            <person name="Kaul R."/>
            <person name="Raymond C."/>
            <person name="Shimizu N."/>
            <person name="Kawasaki K."/>
            <person name="Minoshima S."/>
            <person name="Evans G.A."/>
            <person name="Athanasiou M."/>
            <person name="Schultz R."/>
            <person name="Roe B.A."/>
            <person name="Chen F."/>
            <person name="Pan H."/>
            <person name="Ramser J."/>
            <person name="Lehrach H."/>
            <person name="Reinhardt R."/>
            <person name="McCombie W.R."/>
            <person name="de la Bastide M."/>
            <person name="Dedhia N."/>
            <person name="Blocker H."/>
            <person name="Hornischer K."/>
            <person name="Nordsiek G."/>
            <person name="Agarwala R."/>
            <person name="Aravind L."/>
            <person name="Bailey J.A."/>
            <person name="Bateman A."/>
            <person name="Batzoglou S."/>
            <person name="Birney E."/>
            <person name="Bork P."/>
            <person name="Brown D.G."/>
            <person name="Burge C.B."/>
            <person name="Cerutti L."/>
            <person name="Chen H.C."/>
            <person name="Church D."/>
            <person name="Clamp M."/>
            <person name="Copley R.R."/>
            <person name="Doerks T."/>
            <person name="Eddy S.R."/>
            <person name="Eichler E.E."/>
            <person name="Furey T.S."/>
            <person name="Galagan J."/>
            <person name="Gilbert J.G."/>
            <person name="Harmon C."/>
            <person name="Hayashizaki Y."/>
            <person name="Haussler D."/>
            <person name="Hermjakob H."/>
            <person name="Hokamp K."/>
            <person name="Jang W."/>
            <person name="Johnson L.S."/>
            <person name="Jones T.A."/>
            <person name="Kasif S."/>
            <person name="Kaspryzk A."/>
            <person name="Kennedy S."/>
            <person name="Kent W.J."/>
            <person name="Kitts P."/>
            <person name="Koonin E.V."/>
            <person name="Korf I."/>
            <person name="Kulp D."/>
            <person name="Lancet D."/>
            <person name="Lowe T.M."/>
            <person name="McLysaght A."/>
            <person name="Mikkelsen T."/>
            <person name="Moran J.V."/>
            <person name="Mulder N."/>
            <person name="Pollara V.J."/>
            <person name="Ponting C.P."/>
            <person name="Schuler G."/>
            <person name="Schultz J."/>
            <person name="Slater G."/>
            <person name="Smit A.F."/>
            <person name="Stupka E."/>
            <person name="Szustakowski J."/>
            <person name="Thierry-Mieg D."/>
            <person name="Thierry-Mieg J."/>
            <person name="Wagner L."/>
            <person name="Wallis J."/>
            <person name="Wheeler R."/>
            <person name="Williams A."/>
            <person name="Wolf Y.I."/>
            <person name="Wolfe K.H."/>
            <person name="Yang S.P."/>
            <person name="Yeh R.F."/>
            <person name="Collins F."/>
            <person name="Guyer M.S."/>
            <person name="Peterson J."/>
            <person name="Felsenfeld A."/>
            <person name="Wetterstrand K.A."/>
            <person name="Patrinos A."/>
            <person name="Morgan M.J."/>
            <person name="de Jong P."/>
            <person name="Catanese J.J."/>
            <person name="Osoegawa K."/>
            <person name="Shizuya H."/>
            <person name="Choi S."/>
            <person name="Chen Y.J."/>
        </authorList>
    </citation>
    <scope>NUCLEOTIDE SEQUENCE [LARGE SCALE GENOMIC DNA]</scope>
</reference>
<reference evidence="2" key="4">
    <citation type="submission" date="2025-08" db="UniProtKB">
        <authorList>
            <consortium name="Ensembl"/>
        </authorList>
    </citation>
    <scope>IDENTIFICATION</scope>
</reference>
<dbReference type="OMA" id="TYFEEHT"/>
<keyword evidence="3" id="KW-1185">Reference proteome</keyword>
<dbReference type="Proteomes" id="UP000005640">
    <property type="component" value="Chromosome 17"/>
</dbReference>
<keyword evidence="1" id="KW-1133">Transmembrane helix</keyword>
<proteinExistence type="predicted"/>
<dbReference type="ExpressionAtlas" id="K7EJJ0">
    <property type="expression patterns" value="baseline and differential"/>
</dbReference>
<dbReference type="ChiTaRS" id="ABCA9">
    <property type="organism name" value="human"/>
</dbReference>
<dbReference type="UCSC" id="uc060jgs.1">
    <property type="organism name" value="human"/>
</dbReference>
<dbReference type="HOGENOM" id="CLU_170020_0_0_1"/>
<dbReference type="VEuPathDB" id="HostDB:ENSG00000154258"/>
<dbReference type="SMR" id="K7EJJ0"/>
<gene>
    <name evidence="2" type="primary">ABCA9</name>
</gene>
<sequence>MSKRRMSVGQQTWALLCKNCLKKWRMKRQTLLEWLFSFLLVLFLYLFFSNLHQVHDTPQMSSMDLGRVDSFNDTNYVIAFAPESKTTQE</sequence>
<feature type="transmembrane region" description="Helical" evidence="1">
    <location>
        <begin position="31"/>
        <end position="48"/>
    </location>
</feature>
<evidence type="ECO:0000313" key="3">
    <source>
        <dbReference type="Proteomes" id="UP000005640"/>
    </source>
</evidence>
<evidence type="ECO:0000313" key="2">
    <source>
        <dbReference type="Ensembl" id="ENSP00000465191.1"/>
    </source>
</evidence>
<reference evidence="2 3" key="3">
    <citation type="journal article" date="2006" name="Nature">
        <title>DNA sequence of human chromosome 17 and analysis of rearrangement in the human lineage.</title>
        <authorList>
            <person name="Zody M.C."/>
            <person name="Garber M."/>
            <person name="Adams D.J."/>
            <person name="Sharpe T."/>
            <person name="Harrow J."/>
            <person name="Lupski J.R."/>
            <person name="Nicholson C."/>
            <person name="Searle S.M."/>
            <person name="Wilming L."/>
            <person name="Young S.K."/>
            <person name="Abouelleil A."/>
            <person name="Allen N.R."/>
            <person name="Bi W."/>
            <person name="Bloom T."/>
            <person name="Borowsky M.L."/>
            <person name="Bugalter B.E."/>
            <person name="Butler J."/>
            <person name="Chang J.L."/>
            <person name="Chen C.K."/>
            <person name="Cook A."/>
            <person name="Corum B."/>
            <person name="Cuomo C.A."/>
            <person name="de Jong P.J."/>
            <person name="DeCaprio D."/>
            <person name="Dewar K."/>
            <person name="FitzGerald M."/>
            <person name="Gilbert J."/>
            <person name="Gibson R."/>
            <person name="Gnerre S."/>
            <person name="Goldstein S."/>
            <person name="Grafham D.V."/>
            <person name="Grocock R."/>
            <person name="Hafez N."/>
            <person name="Hagopian D.S."/>
            <person name="Hart E."/>
            <person name="Norman C.H."/>
            <person name="Humphray S."/>
            <person name="Jaffe D.B."/>
            <person name="Jones M."/>
            <person name="Kamal M."/>
            <person name="Khodiyar V.K."/>
            <person name="LaButti K."/>
            <person name="Laird G."/>
            <person name="Lehoczky J."/>
            <person name="Liu X."/>
            <person name="Lokyitsang T."/>
            <person name="Loveland J."/>
            <person name="Lui A."/>
            <person name="Macdonald P."/>
            <person name="Major J.E."/>
            <person name="Matthews L."/>
            <person name="Mauceli E."/>
            <person name="McCarroll S.A."/>
            <person name="Mihalev A.H."/>
            <person name="Mudge J."/>
            <person name="Nguyen C."/>
            <person name="Nicol R."/>
            <person name="O'Leary S.B."/>
            <person name="Osoegawa K."/>
            <person name="Schwartz D.C."/>
            <person name="Shaw-Smith C."/>
            <person name="Stankiewicz P."/>
            <person name="Steward C."/>
            <person name="Swarbreck D."/>
            <person name="Venkataraman V."/>
            <person name="Whittaker C.A."/>
            <person name="Yang X."/>
            <person name="Zimmer A.R."/>
            <person name="Bradley A."/>
            <person name="Hubbard T."/>
            <person name="Birren B.W."/>
            <person name="Rogers J."/>
            <person name="Lander E.S."/>
            <person name="Nusbaum C."/>
        </authorList>
    </citation>
    <scope>NUCLEOTIDE SEQUENCE [LARGE SCALE GENOMIC DNA]</scope>
</reference>
<keyword evidence="1" id="KW-0472">Membrane</keyword>